<comment type="similarity">
    <text evidence="2">Belongs to the asaB hydroxylase/desaturase family.</text>
</comment>
<organism evidence="4 5">
    <name type="scientific">Friedmanniomyces simplex</name>
    <dbReference type="NCBI Taxonomy" id="329884"/>
    <lineage>
        <taxon>Eukaryota</taxon>
        <taxon>Fungi</taxon>
        <taxon>Dikarya</taxon>
        <taxon>Ascomycota</taxon>
        <taxon>Pezizomycotina</taxon>
        <taxon>Dothideomycetes</taxon>
        <taxon>Dothideomycetidae</taxon>
        <taxon>Mycosphaerellales</taxon>
        <taxon>Teratosphaeriaceae</taxon>
        <taxon>Friedmanniomyces</taxon>
    </lineage>
</organism>
<dbReference type="OrthoDB" id="412788at2759"/>
<dbReference type="AlphaFoldDB" id="A0A4U0XZV1"/>
<keyword evidence="1" id="KW-0560">Oxidoreductase</keyword>
<name>A0A4U0XZV1_9PEZI</name>
<dbReference type="InterPro" id="IPR044053">
    <property type="entry name" value="AsaB-like"/>
</dbReference>
<proteinExistence type="inferred from homology"/>
<gene>
    <name evidence="4" type="ORF">B0A55_02684</name>
</gene>
<dbReference type="PANTHER" id="PTHR34598:SF3">
    <property type="entry name" value="OXIDOREDUCTASE AN1597"/>
    <property type="match status" value="1"/>
</dbReference>
<dbReference type="PANTHER" id="PTHR34598">
    <property type="entry name" value="BLL6449 PROTEIN"/>
    <property type="match status" value="1"/>
</dbReference>
<feature type="region of interest" description="Disordered" evidence="3">
    <location>
        <begin position="288"/>
        <end position="309"/>
    </location>
</feature>
<protein>
    <submittedName>
        <fullName evidence="4">Uncharacterized protein</fullName>
    </submittedName>
</protein>
<keyword evidence="5" id="KW-1185">Reference proteome</keyword>
<accession>A0A4U0XZV1</accession>
<reference evidence="4 5" key="1">
    <citation type="submission" date="2017-03" db="EMBL/GenBank/DDBJ databases">
        <title>Genomes of endolithic fungi from Antarctica.</title>
        <authorList>
            <person name="Coleine C."/>
            <person name="Masonjones S."/>
            <person name="Stajich J.E."/>
        </authorList>
    </citation>
    <scope>NUCLEOTIDE SEQUENCE [LARGE SCALE GENOMIC DNA]</scope>
    <source>
        <strain evidence="4 5">CCFEE 5184</strain>
    </source>
</reference>
<dbReference type="Proteomes" id="UP000309340">
    <property type="component" value="Unassembled WGS sequence"/>
</dbReference>
<comment type="caution">
    <text evidence="4">The sequence shown here is derived from an EMBL/GenBank/DDBJ whole genome shotgun (WGS) entry which is preliminary data.</text>
</comment>
<evidence type="ECO:0000313" key="5">
    <source>
        <dbReference type="Proteomes" id="UP000309340"/>
    </source>
</evidence>
<dbReference type="GO" id="GO:0016491">
    <property type="term" value="F:oxidoreductase activity"/>
    <property type="evidence" value="ECO:0007669"/>
    <property type="project" value="UniProtKB-KW"/>
</dbReference>
<dbReference type="STRING" id="329884.A0A4U0XZV1"/>
<evidence type="ECO:0000256" key="3">
    <source>
        <dbReference type="SAM" id="MobiDB-lite"/>
    </source>
</evidence>
<evidence type="ECO:0000256" key="2">
    <source>
        <dbReference type="ARBA" id="ARBA00023604"/>
    </source>
</evidence>
<dbReference type="EMBL" id="NAJQ01000064">
    <property type="protein sequence ID" value="TKA80745.1"/>
    <property type="molecule type" value="Genomic_DNA"/>
</dbReference>
<evidence type="ECO:0000256" key="1">
    <source>
        <dbReference type="ARBA" id="ARBA00023002"/>
    </source>
</evidence>
<evidence type="ECO:0000313" key="4">
    <source>
        <dbReference type="EMBL" id="TKA80745.1"/>
    </source>
</evidence>
<sequence length="322" mass="35427">MVGSVVRVTQMCHQRTLLGLRETVLASPSEAADMAKAKRFLRDNGFTAIKHRLLHNQASGTLIFQDAELMDNVYCPEIATLVKCLTGCKQVFSVTHRVRGVEGAALVPGLAKPIRIPRNDTTPLGTRQALRYSHHDLRDAAEEAGIFAAEEGLYRATLGVKALNTVSQAFEELYNTPKVGPRYATYPVWRPLKPVTRDPLAMVRQRDVEEHPDLVFWRYDIKVPGPDGYWIRQLEMVKLRKETVPSSARLNADEVVEANGPTWHYLPDQLPDEVFVVQLSDTALPGTGATVAGGTAHGSPDLGDAGSGGARESVKVRVIAIW</sequence>